<feature type="signal peptide" evidence="1">
    <location>
        <begin position="1"/>
        <end position="20"/>
    </location>
</feature>
<reference evidence="2" key="1">
    <citation type="journal article" date="2019" name="Nat. Med.">
        <title>A library of human gut bacterial isolates paired with longitudinal multiomics data enables mechanistic microbiome research.</title>
        <authorList>
            <person name="Poyet M."/>
            <person name="Groussin M."/>
            <person name="Gibbons S.M."/>
            <person name="Avila-Pacheco J."/>
            <person name="Jiang X."/>
            <person name="Kearney S.M."/>
            <person name="Perrotta A.R."/>
            <person name="Berdy B."/>
            <person name="Zhao S."/>
            <person name="Lieberman T.D."/>
            <person name="Swanson P.K."/>
            <person name="Smith M."/>
            <person name="Roesemann S."/>
            <person name="Alexander J.E."/>
            <person name="Rich S.A."/>
            <person name="Livny J."/>
            <person name="Vlamakis H."/>
            <person name="Clish C."/>
            <person name="Bullock K."/>
            <person name="Deik A."/>
            <person name="Scott J."/>
            <person name="Pierce K.A."/>
            <person name="Xavier R.J."/>
            <person name="Alm E.J."/>
        </authorList>
    </citation>
    <scope>NUCLEOTIDE SEQUENCE</scope>
    <source>
        <strain evidence="2">BIOML-A147</strain>
    </source>
</reference>
<dbReference type="PROSITE" id="PS51257">
    <property type="entry name" value="PROKAR_LIPOPROTEIN"/>
    <property type="match status" value="1"/>
</dbReference>
<dbReference type="EMBL" id="VWKO01000017">
    <property type="protein sequence ID" value="KAA4035183.1"/>
    <property type="molecule type" value="Genomic_DNA"/>
</dbReference>
<protein>
    <submittedName>
        <fullName evidence="2">RagB/SusD family nutrient uptake outer membrane protein</fullName>
    </submittedName>
</protein>
<keyword evidence="1" id="KW-0732">Signal</keyword>
<gene>
    <name evidence="2" type="ORF">F3D60_04550</name>
</gene>
<organism evidence="2">
    <name type="scientific">Bacteroides ovatus</name>
    <dbReference type="NCBI Taxonomy" id="28116"/>
    <lineage>
        <taxon>Bacteria</taxon>
        <taxon>Pseudomonadati</taxon>
        <taxon>Bacteroidota</taxon>
        <taxon>Bacteroidia</taxon>
        <taxon>Bacteroidales</taxon>
        <taxon>Bacteroidaceae</taxon>
        <taxon>Bacteroides</taxon>
    </lineage>
</organism>
<feature type="chain" id="PRO_5024889433" evidence="1">
    <location>
        <begin position="21"/>
        <end position="117"/>
    </location>
</feature>
<sequence>MKRLSTIRNILLLCATVLLGSCDLTETMQVEADKSMVFGSESGLRLYAYSFYRALPTLSTGYQQDEMCDIAAVRQTNVFIQQNAYNSETATSWSWGTLRNINYFIDGCYSKECTVDA</sequence>
<name>A0A641S890_BACOV</name>
<dbReference type="AlphaFoldDB" id="A0A641S890"/>
<comment type="caution">
    <text evidence="2">The sequence shown here is derived from an EMBL/GenBank/DDBJ whole genome shotgun (WGS) entry which is preliminary data.</text>
</comment>
<evidence type="ECO:0000256" key="1">
    <source>
        <dbReference type="SAM" id="SignalP"/>
    </source>
</evidence>
<evidence type="ECO:0000313" key="2">
    <source>
        <dbReference type="EMBL" id="KAA4035183.1"/>
    </source>
</evidence>
<feature type="non-terminal residue" evidence="2">
    <location>
        <position position="117"/>
    </location>
</feature>
<proteinExistence type="predicted"/>
<accession>A0A641S890</accession>